<dbReference type="PANTHER" id="PTHR13312">
    <property type="entry name" value="HIV-INDUCED PROTEIN-7-LIKE PROTEASE"/>
    <property type="match status" value="1"/>
</dbReference>
<comment type="catalytic activity">
    <reaction evidence="1 3">
        <text>Thiol-dependent hydrolysis of ester, thioester, amide, peptide and isopeptide bonds formed by the C-terminal Gly of ubiquitin (a 76-residue protein attached to proteins as an intracellular targeting signal).</text>
        <dbReference type="EC" id="3.4.19.12"/>
    </reaction>
</comment>
<keyword evidence="3" id="KW-0788">Thiol protease</keyword>
<keyword evidence="3" id="KW-0963">Cytoplasm</keyword>
<evidence type="ECO:0000313" key="7">
    <source>
        <dbReference type="Proteomes" id="UP000011087"/>
    </source>
</evidence>
<comment type="subcellular location">
    <subcellularLocation>
        <location evidence="3">Cytoplasm</location>
    </subcellularLocation>
</comment>
<evidence type="ECO:0000256" key="1">
    <source>
        <dbReference type="ARBA" id="ARBA00000707"/>
    </source>
</evidence>
<dbReference type="EnsemblProtists" id="EKX37507">
    <property type="protein sequence ID" value="EKX37507"/>
    <property type="gene ID" value="GUITHDRAFT_144941"/>
</dbReference>
<dbReference type="GO" id="GO:0016579">
    <property type="term" value="P:protein deubiquitination"/>
    <property type="evidence" value="ECO:0007669"/>
    <property type="project" value="TreeGrafter"/>
</dbReference>
<dbReference type="RefSeq" id="XP_005824487.1">
    <property type="nucleotide sequence ID" value="XM_005824430.1"/>
</dbReference>
<dbReference type="GO" id="GO:0030968">
    <property type="term" value="P:endoplasmic reticulum unfolded protein response"/>
    <property type="evidence" value="ECO:0007669"/>
    <property type="project" value="TreeGrafter"/>
</dbReference>
<dbReference type="GO" id="GO:0004843">
    <property type="term" value="F:cysteine-type deubiquitinase activity"/>
    <property type="evidence" value="ECO:0007669"/>
    <property type="project" value="UniProtKB-UniRule"/>
</dbReference>
<dbReference type="InterPro" id="IPR003323">
    <property type="entry name" value="OTU_dom"/>
</dbReference>
<dbReference type="GO" id="GO:0036503">
    <property type="term" value="P:ERAD pathway"/>
    <property type="evidence" value="ECO:0007669"/>
    <property type="project" value="TreeGrafter"/>
</dbReference>
<dbReference type="GO" id="GO:0005634">
    <property type="term" value="C:nucleus"/>
    <property type="evidence" value="ECO:0007669"/>
    <property type="project" value="TreeGrafter"/>
</dbReference>
<accession>L1IN35</accession>
<dbReference type="CDD" id="cd15457">
    <property type="entry name" value="NADAR"/>
    <property type="match status" value="1"/>
</dbReference>
<evidence type="ECO:0000313" key="5">
    <source>
        <dbReference type="EMBL" id="EKX37507.1"/>
    </source>
</evidence>
<keyword evidence="7" id="KW-1185">Reference proteome</keyword>
<comment type="function">
    <text evidence="3">Hydrolase that can remove conjugated ubiquitin from proteins and may therefore play an important regulatory role at the level of protein turnover by preventing degradation.</text>
</comment>
<protein>
    <recommendedName>
        <fullName evidence="3">Ubiquitin thioesterase OTU</fullName>
        <ecNumber evidence="3">3.4.19.12</ecNumber>
    </recommendedName>
</protein>
<dbReference type="PROSITE" id="PS50802">
    <property type="entry name" value="OTU"/>
    <property type="match status" value="1"/>
</dbReference>
<dbReference type="OMA" id="YECEQVE"/>
<dbReference type="Pfam" id="PF02338">
    <property type="entry name" value="OTU"/>
    <property type="match status" value="1"/>
</dbReference>
<dbReference type="EC" id="3.4.19.12" evidence="3"/>
<proteinExistence type="predicted"/>
<evidence type="ECO:0000313" key="6">
    <source>
        <dbReference type="EnsemblProtists" id="EKX37507"/>
    </source>
</evidence>
<evidence type="ECO:0000256" key="2">
    <source>
        <dbReference type="ARBA" id="ARBA00022801"/>
    </source>
</evidence>
<dbReference type="GO" id="GO:0005829">
    <property type="term" value="C:cytosol"/>
    <property type="evidence" value="ECO:0007669"/>
    <property type="project" value="TreeGrafter"/>
</dbReference>
<dbReference type="KEGG" id="gtt:GUITHDRAFT_144941"/>
<dbReference type="PANTHER" id="PTHR13312:SF0">
    <property type="entry name" value="UBIQUITIN THIOESTERASE OTU1"/>
    <property type="match status" value="1"/>
</dbReference>
<keyword evidence="3" id="KW-0833">Ubl conjugation pathway</keyword>
<dbReference type="CDD" id="cd22745">
    <property type="entry name" value="OTU_OTU1"/>
    <property type="match status" value="1"/>
</dbReference>
<dbReference type="OrthoDB" id="426050at2759"/>
<dbReference type="GeneID" id="17294282"/>
<dbReference type="Gene3D" id="1.10.357.40">
    <property type="entry name" value="YbiA-like"/>
    <property type="match status" value="1"/>
</dbReference>
<dbReference type="InterPro" id="IPR038765">
    <property type="entry name" value="Papain-like_cys_pep_sf"/>
</dbReference>
<gene>
    <name evidence="5" type="ORF">GUITHDRAFT_144941</name>
</gene>
<evidence type="ECO:0000256" key="3">
    <source>
        <dbReference type="RuleBase" id="RU367104"/>
    </source>
</evidence>
<name>L1IN35_GUITC</name>
<dbReference type="SUPFAM" id="SSF54001">
    <property type="entry name" value="Cysteine proteinases"/>
    <property type="match status" value="1"/>
</dbReference>
<dbReference type="SUPFAM" id="SSF143990">
    <property type="entry name" value="YbiA-like"/>
    <property type="match status" value="1"/>
</dbReference>
<dbReference type="Gene3D" id="3.90.70.80">
    <property type="match status" value="1"/>
</dbReference>
<dbReference type="PaxDb" id="55529-EKX37507"/>
<dbReference type="InterPro" id="IPR012816">
    <property type="entry name" value="NADAR"/>
</dbReference>
<keyword evidence="2 3" id="KW-0378">Hydrolase</keyword>
<dbReference type="AlphaFoldDB" id="L1IN35"/>
<keyword evidence="3" id="KW-0645">Protease</keyword>
<reference evidence="6" key="3">
    <citation type="submission" date="2015-06" db="UniProtKB">
        <authorList>
            <consortium name="EnsemblProtists"/>
        </authorList>
    </citation>
    <scope>IDENTIFICATION</scope>
</reference>
<dbReference type="eggNOG" id="KOG3288">
    <property type="taxonomic scope" value="Eukaryota"/>
</dbReference>
<sequence>MIANAPEEAKMMVRRRMAKDNNCLFHSVGYLAEGRQGSICSELRAAVAEHVAHDPAIDEVLLGTNVQEYCQWIKNEMNWGGETEIYILAKKYNLEIIVGTCLRWNMSERLTGENRAGRIYILYTGQHYDALVGVKEEDDLPEAETRIFPAGEEKFDELAIKAGDFCYQEELKRKSVQLKKVEHDDDFMYECDEVEVECQSANEDEMTEKYHIFYNTDSDPLSNYFLCELNVDGQTYKSVEHYIQCVRYAPHVGLVNTIQNAKDAFEVLDIVAQTECGEVSGWDNMKQSVTMKGMRAKFMQNDQAREALLKSGKKDILLVGGGTWNGVQVEGEEIIGRNVVGRALKDLREEVEKR</sequence>
<dbReference type="Pfam" id="PF08719">
    <property type="entry name" value="NADAR"/>
    <property type="match status" value="1"/>
</dbReference>
<dbReference type="EMBL" id="JH993058">
    <property type="protein sequence ID" value="EKX37507.1"/>
    <property type="molecule type" value="Genomic_DNA"/>
</dbReference>
<organism evidence="5">
    <name type="scientific">Guillardia theta (strain CCMP2712)</name>
    <name type="common">Cryptophyte</name>
    <dbReference type="NCBI Taxonomy" id="905079"/>
    <lineage>
        <taxon>Eukaryota</taxon>
        <taxon>Cryptophyceae</taxon>
        <taxon>Pyrenomonadales</taxon>
        <taxon>Geminigeraceae</taxon>
        <taxon>Guillardia</taxon>
    </lineage>
</organism>
<dbReference type="HOGENOM" id="CLU_784021_0_0_1"/>
<evidence type="ECO:0000259" key="4">
    <source>
        <dbReference type="PROSITE" id="PS50802"/>
    </source>
</evidence>
<dbReference type="STRING" id="905079.L1IN35"/>
<dbReference type="Proteomes" id="UP000011087">
    <property type="component" value="Unassembled WGS sequence"/>
</dbReference>
<feature type="domain" description="OTU" evidence="4">
    <location>
        <begin position="12"/>
        <end position="134"/>
    </location>
</feature>
<reference evidence="7" key="2">
    <citation type="submission" date="2012-11" db="EMBL/GenBank/DDBJ databases">
        <authorList>
            <person name="Kuo A."/>
            <person name="Curtis B.A."/>
            <person name="Tanifuji G."/>
            <person name="Burki F."/>
            <person name="Gruber A."/>
            <person name="Irimia M."/>
            <person name="Maruyama S."/>
            <person name="Arias M.C."/>
            <person name="Ball S.G."/>
            <person name="Gile G.H."/>
            <person name="Hirakawa Y."/>
            <person name="Hopkins J.F."/>
            <person name="Rensing S.A."/>
            <person name="Schmutz J."/>
            <person name="Symeonidi A."/>
            <person name="Elias M."/>
            <person name="Eveleigh R.J."/>
            <person name="Herman E.K."/>
            <person name="Klute M.J."/>
            <person name="Nakayama T."/>
            <person name="Obornik M."/>
            <person name="Reyes-Prieto A."/>
            <person name="Armbrust E.V."/>
            <person name="Aves S.J."/>
            <person name="Beiko R.G."/>
            <person name="Coutinho P."/>
            <person name="Dacks J.B."/>
            <person name="Durnford D.G."/>
            <person name="Fast N.M."/>
            <person name="Green B.R."/>
            <person name="Grisdale C."/>
            <person name="Hempe F."/>
            <person name="Henrissat B."/>
            <person name="Hoppner M.P."/>
            <person name="Ishida K.-I."/>
            <person name="Kim E."/>
            <person name="Koreny L."/>
            <person name="Kroth P.G."/>
            <person name="Liu Y."/>
            <person name="Malik S.-B."/>
            <person name="Maier U.G."/>
            <person name="McRose D."/>
            <person name="Mock T."/>
            <person name="Neilson J.A."/>
            <person name="Onodera N.T."/>
            <person name="Poole A.M."/>
            <person name="Pritham E.J."/>
            <person name="Richards T.A."/>
            <person name="Rocap G."/>
            <person name="Roy S.W."/>
            <person name="Sarai C."/>
            <person name="Schaack S."/>
            <person name="Shirato S."/>
            <person name="Slamovits C.H."/>
            <person name="Spencer D.F."/>
            <person name="Suzuki S."/>
            <person name="Worden A.Z."/>
            <person name="Zauner S."/>
            <person name="Barry K."/>
            <person name="Bell C."/>
            <person name="Bharti A.K."/>
            <person name="Crow J.A."/>
            <person name="Grimwood J."/>
            <person name="Kramer R."/>
            <person name="Lindquist E."/>
            <person name="Lucas S."/>
            <person name="Salamov A."/>
            <person name="McFadden G.I."/>
            <person name="Lane C.E."/>
            <person name="Keeling P.J."/>
            <person name="Gray M.W."/>
            <person name="Grigoriev I.V."/>
            <person name="Archibald J.M."/>
        </authorList>
    </citation>
    <scope>NUCLEOTIDE SEQUENCE</scope>
    <source>
        <strain evidence="7">CCMP2712</strain>
    </source>
</reference>
<reference evidence="5 7" key="1">
    <citation type="journal article" date="2012" name="Nature">
        <title>Algal genomes reveal evolutionary mosaicism and the fate of nucleomorphs.</title>
        <authorList>
            <consortium name="DOE Joint Genome Institute"/>
            <person name="Curtis B.A."/>
            <person name="Tanifuji G."/>
            <person name="Burki F."/>
            <person name="Gruber A."/>
            <person name="Irimia M."/>
            <person name="Maruyama S."/>
            <person name="Arias M.C."/>
            <person name="Ball S.G."/>
            <person name="Gile G.H."/>
            <person name="Hirakawa Y."/>
            <person name="Hopkins J.F."/>
            <person name="Kuo A."/>
            <person name="Rensing S.A."/>
            <person name="Schmutz J."/>
            <person name="Symeonidi A."/>
            <person name="Elias M."/>
            <person name="Eveleigh R.J."/>
            <person name="Herman E.K."/>
            <person name="Klute M.J."/>
            <person name="Nakayama T."/>
            <person name="Obornik M."/>
            <person name="Reyes-Prieto A."/>
            <person name="Armbrust E.V."/>
            <person name="Aves S.J."/>
            <person name="Beiko R.G."/>
            <person name="Coutinho P."/>
            <person name="Dacks J.B."/>
            <person name="Durnford D.G."/>
            <person name="Fast N.M."/>
            <person name="Green B.R."/>
            <person name="Grisdale C.J."/>
            <person name="Hempel F."/>
            <person name="Henrissat B."/>
            <person name="Hoppner M.P."/>
            <person name="Ishida K."/>
            <person name="Kim E."/>
            <person name="Koreny L."/>
            <person name="Kroth P.G."/>
            <person name="Liu Y."/>
            <person name="Malik S.B."/>
            <person name="Maier U.G."/>
            <person name="McRose D."/>
            <person name="Mock T."/>
            <person name="Neilson J.A."/>
            <person name="Onodera N.T."/>
            <person name="Poole A.M."/>
            <person name="Pritham E.J."/>
            <person name="Richards T.A."/>
            <person name="Rocap G."/>
            <person name="Roy S.W."/>
            <person name="Sarai C."/>
            <person name="Schaack S."/>
            <person name="Shirato S."/>
            <person name="Slamovits C.H."/>
            <person name="Spencer D.F."/>
            <person name="Suzuki S."/>
            <person name="Worden A.Z."/>
            <person name="Zauner S."/>
            <person name="Barry K."/>
            <person name="Bell C."/>
            <person name="Bharti A.K."/>
            <person name="Crow J.A."/>
            <person name="Grimwood J."/>
            <person name="Kramer R."/>
            <person name="Lindquist E."/>
            <person name="Lucas S."/>
            <person name="Salamov A."/>
            <person name="McFadden G.I."/>
            <person name="Lane C.E."/>
            <person name="Keeling P.J."/>
            <person name="Gray M.W."/>
            <person name="Grigoriev I.V."/>
            <person name="Archibald J.M."/>
        </authorList>
    </citation>
    <scope>NUCLEOTIDE SEQUENCE</scope>
    <source>
        <strain evidence="5 7">CCMP2712</strain>
    </source>
</reference>
<dbReference type="InterPro" id="IPR037238">
    <property type="entry name" value="YbiA-like_sf"/>
</dbReference>